<dbReference type="Proteomes" id="UP000049495">
    <property type="component" value="Unassembled WGS sequence"/>
</dbReference>
<gene>
    <name evidence="1" type="ORF">VCR5J5_860005</name>
</gene>
<evidence type="ECO:0000313" key="1">
    <source>
        <dbReference type="EMBL" id="CDT70655.1"/>
    </source>
</evidence>
<sequence length="142" mass="15999">MFSIFKKKKTGLDIVLHNLTMMGYDILPHGITVATAELASGYRPAEVASHIAFTTMARDIHEARDNFLTISAIYPHGMALLDVLKDCKDNHLMNPAQWENDSTAVYRIITLDEQQLEWIGKILNDPVAGKNRLATSRIEYQV</sequence>
<comment type="caution">
    <text evidence="1">The sequence shown here is derived from an EMBL/GenBank/DDBJ whole genome shotgun (WGS) entry which is preliminary data.</text>
</comment>
<organism evidence="1 2">
    <name type="scientific">Vibrio crassostreae</name>
    <dbReference type="NCBI Taxonomy" id="246167"/>
    <lineage>
        <taxon>Bacteria</taxon>
        <taxon>Pseudomonadati</taxon>
        <taxon>Pseudomonadota</taxon>
        <taxon>Gammaproteobacteria</taxon>
        <taxon>Vibrionales</taxon>
        <taxon>Vibrionaceae</taxon>
        <taxon>Vibrio</taxon>
    </lineage>
</organism>
<proteinExistence type="predicted"/>
<protein>
    <submittedName>
        <fullName evidence="1">Uncharacterized protein</fullName>
    </submittedName>
</protein>
<dbReference type="AlphaFoldDB" id="A0A822N635"/>
<dbReference type="EMBL" id="CCJV01000151">
    <property type="protein sequence ID" value="CDT70655.1"/>
    <property type="molecule type" value="Genomic_DNA"/>
</dbReference>
<reference evidence="2" key="1">
    <citation type="submission" date="2014-06" db="EMBL/GenBank/DDBJ databases">
        <authorList>
            <person name="Le Roux Frederique"/>
        </authorList>
    </citation>
    <scope>NUCLEOTIDE SEQUENCE [LARGE SCALE GENOMIC DNA]</scope>
    <source>
        <strain evidence="2">J5-5</strain>
    </source>
</reference>
<name>A0A822N635_9VIBR</name>
<evidence type="ECO:0000313" key="2">
    <source>
        <dbReference type="Proteomes" id="UP000049495"/>
    </source>
</evidence>
<dbReference type="RefSeq" id="WP_017084675.1">
    <property type="nucleotide sequence ID" value="NZ_CCJV01000151.1"/>
</dbReference>
<accession>A0A822N635</accession>